<feature type="compositionally biased region" description="Pro residues" evidence="2">
    <location>
        <begin position="309"/>
        <end position="320"/>
    </location>
</feature>
<dbReference type="SUPFAM" id="SSF57863">
    <property type="entry name" value="ArfGap/RecO-like zinc finger"/>
    <property type="match status" value="1"/>
</dbReference>
<dbReference type="Proteomes" id="UP001316803">
    <property type="component" value="Unassembled WGS sequence"/>
</dbReference>
<evidence type="ECO:0000259" key="4">
    <source>
        <dbReference type="PROSITE" id="PS50115"/>
    </source>
</evidence>
<feature type="domain" description="UBA" evidence="3">
    <location>
        <begin position="205"/>
        <end position="245"/>
    </location>
</feature>
<dbReference type="FunFam" id="1.10.220.150:FF:000026">
    <property type="entry name" value="GTPase activating protein for Arf, putative"/>
    <property type="match status" value="1"/>
</dbReference>
<protein>
    <submittedName>
        <fullName evidence="5">Protein gts1</fullName>
    </submittedName>
</protein>
<reference evidence="5 6" key="1">
    <citation type="submission" date="2022-12" db="EMBL/GenBank/DDBJ databases">
        <title>Genomic features and morphological characterization of a novel Knufia sp. strain isolated from spacecraft assembly facility.</title>
        <authorList>
            <person name="Teixeira M."/>
            <person name="Chander A.M."/>
            <person name="Stajich J.E."/>
            <person name="Venkateswaran K."/>
        </authorList>
    </citation>
    <scope>NUCLEOTIDE SEQUENCE [LARGE SCALE GENOMIC DNA]</scope>
    <source>
        <strain evidence="5 6">FJI-L2-BK-P2</strain>
    </source>
</reference>
<dbReference type="CDD" id="cd08204">
    <property type="entry name" value="ArfGap"/>
    <property type="match status" value="1"/>
</dbReference>
<feature type="compositionally biased region" description="Basic and acidic residues" evidence="2">
    <location>
        <begin position="121"/>
        <end position="135"/>
    </location>
</feature>
<feature type="compositionally biased region" description="Polar residues" evidence="2">
    <location>
        <begin position="360"/>
        <end position="412"/>
    </location>
</feature>
<feature type="compositionally biased region" description="Polar residues" evidence="2">
    <location>
        <begin position="76"/>
        <end position="92"/>
    </location>
</feature>
<dbReference type="EMBL" id="JAKLMC020000044">
    <property type="protein sequence ID" value="KAK5948676.1"/>
    <property type="molecule type" value="Genomic_DNA"/>
</dbReference>
<evidence type="ECO:0000313" key="5">
    <source>
        <dbReference type="EMBL" id="KAK5948676.1"/>
    </source>
</evidence>
<dbReference type="InterPro" id="IPR037278">
    <property type="entry name" value="ARFGAP/RecO"/>
</dbReference>
<name>A0AAN8EJU7_9EURO</name>
<accession>A0AAN8EJU7</accession>
<sequence length="753" mass="82886">MASLSKREQARNERELQDLLRQPGNSQCADCNARNPSWASWNLGIFLCMRCASIHRKLGTHISKVKSLSMDKWTTDQVESMKQHGNTASNRHYNPKNKKPDIPLDADEVDSAMERFIRKKYQEKSLESGRPEPPSRADVSPSLTQSAQPSPNPELPPTSKKHKFFGFSLRTSSKKDRAGVQDAFNVTPVEYSPTSGQVREVSDRELQEKLSQLHDMGFRDNERNSSILKRQGGDLERTIAMLVRLGPSEPSRQQSASPAPPRQQRAASATTSAPSSATVSNNPWAQLDRSQAQSQQSSGFGLSFDEPAQQPPQQPPPQPNANPWQAAMAPQQTTGLEQQFSGMQVSNPLFPHHTGGGYGQSSYQDPRQQTMTPPVPSIPQQYGYNASPTSNTSNPFYQQPLSSQSTGNNPFLQQQQSQPVFAPQMNPFMAMQQGQSQGNNPFGLPPAQQQQYMQNPQSQLQQQNMNPFGVPSQGPPSLIQQSQTFPVTQQQPSPHAQQQSQPQLQQQAQPSQPQISSFNYAQNQPQQQPQPQSQFQQPQQQQQQQAYYQNQQFQPQQPQPLPLQSQPTGRYTKTDIMALFNQPSSSQPPLPTLQEAYDDPASQQQQMQQGQHPQQQISPTPSSTNNPYGALGMNTAATQPGKRSATMPVMSSMHSSGGPGQQQGHGTSTMSRNPFLAQQPLSTSSPAPNPFGQAQQQQQQGFSQQQGLNVGAGAGGWTQGARHASNESVSVNNPALMDGRHSPDAFASLSSRY</sequence>
<feature type="region of interest" description="Disordered" evidence="2">
    <location>
        <begin position="345"/>
        <end position="414"/>
    </location>
</feature>
<dbReference type="PANTHER" id="PTHR45705">
    <property type="entry name" value="FI20236P1"/>
    <property type="match status" value="1"/>
</dbReference>
<feature type="compositionally biased region" description="Low complexity" evidence="2">
    <location>
        <begin position="247"/>
        <end position="308"/>
    </location>
</feature>
<evidence type="ECO:0000313" key="6">
    <source>
        <dbReference type="Proteomes" id="UP001316803"/>
    </source>
</evidence>
<evidence type="ECO:0000256" key="1">
    <source>
        <dbReference type="PROSITE-ProRule" id="PRU00288"/>
    </source>
</evidence>
<dbReference type="Pfam" id="PF01412">
    <property type="entry name" value="ArfGap"/>
    <property type="match status" value="1"/>
</dbReference>
<dbReference type="InterPro" id="IPR009060">
    <property type="entry name" value="UBA-like_sf"/>
</dbReference>
<dbReference type="PROSITE" id="PS50115">
    <property type="entry name" value="ARFGAP"/>
    <property type="match status" value="1"/>
</dbReference>
<keyword evidence="1" id="KW-0479">Metal-binding</keyword>
<feature type="region of interest" description="Disordered" evidence="2">
    <location>
        <begin position="581"/>
        <end position="753"/>
    </location>
</feature>
<feature type="compositionally biased region" description="Low complexity" evidence="2">
    <location>
        <begin position="448"/>
        <end position="463"/>
    </location>
</feature>
<dbReference type="GO" id="GO:0008270">
    <property type="term" value="F:zinc ion binding"/>
    <property type="evidence" value="ECO:0007669"/>
    <property type="project" value="UniProtKB-KW"/>
</dbReference>
<dbReference type="PRINTS" id="PR00405">
    <property type="entry name" value="REVINTRACTNG"/>
</dbReference>
<dbReference type="GO" id="GO:0005096">
    <property type="term" value="F:GTPase activator activity"/>
    <property type="evidence" value="ECO:0007669"/>
    <property type="project" value="InterPro"/>
</dbReference>
<dbReference type="SUPFAM" id="SSF46934">
    <property type="entry name" value="UBA-like"/>
    <property type="match status" value="1"/>
</dbReference>
<gene>
    <name evidence="5" type="primary">GTS1</name>
    <name evidence="5" type="ORF">OHC33_010279</name>
</gene>
<comment type="caution">
    <text evidence="5">The sequence shown here is derived from an EMBL/GenBank/DDBJ whole genome shotgun (WGS) entry which is preliminary data.</text>
</comment>
<dbReference type="Gene3D" id="1.10.8.10">
    <property type="entry name" value="DNA helicase RuvA subunit, C-terminal domain"/>
    <property type="match status" value="1"/>
</dbReference>
<dbReference type="InterPro" id="IPR015940">
    <property type="entry name" value="UBA"/>
</dbReference>
<dbReference type="AlphaFoldDB" id="A0AAN8EJU7"/>
<proteinExistence type="predicted"/>
<dbReference type="PANTHER" id="PTHR45705:SF7">
    <property type="entry name" value="ACTIVATING PROTEIN FOR ARF, PUTATIVE (AFU_ORTHOLOGUE AFUA_4G09120)-RELATED"/>
    <property type="match status" value="1"/>
</dbReference>
<feature type="region of interest" description="Disordered" evidence="2">
    <location>
        <begin position="247"/>
        <end position="325"/>
    </location>
</feature>
<dbReference type="InterPro" id="IPR038508">
    <property type="entry name" value="ArfGAP_dom_sf"/>
</dbReference>
<feature type="region of interest" description="Disordered" evidence="2">
    <location>
        <begin position="431"/>
        <end position="569"/>
    </location>
</feature>
<evidence type="ECO:0000256" key="2">
    <source>
        <dbReference type="SAM" id="MobiDB-lite"/>
    </source>
</evidence>
<dbReference type="GO" id="GO:0005737">
    <property type="term" value="C:cytoplasm"/>
    <property type="evidence" value="ECO:0007669"/>
    <property type="project" value="TreeGrafter"/>
</dbReference>
<feature type="compositionally biased region" description="Low complexity" evidence="2">
    <location>
        <begin position="603"/>
        <end position="616"/>
    </location>
</feature>
<organism evidence="5 6">
    <name type="scientific">Knufia fluminis</name>
    <dbReference type="NCBI Taxonomy" id="191047"/>
    <lineage>
        <taxon>Eukaryota</taxon>
        <taxon>Fungi</taxon>
        <taxon>Dikarya</taxon>
        <taxon>Ascomycota</taxon>
        <taxon>Pezizomycotina</taxon>
        <taxon>Eurotiomycetes</taxon>
        <taxon>Chaetothyriomycetidae</taxon>
        <taxon>Chaetothyriales</taxon>
        <taxon>Trichomeriaceae</taxon>
        <taxon>Knufia</taxon>
    </lineage>
</organism>
<feature type="region of interest" description="Disordered" evidence="2">
    <location>
        <begin position="213"/>
        <end position="233"/>
    </location>
</feature>
<feature type="compositionally biased region" description="Basic and acidic residues" evidence="2">
    <location>
        <begin position="213"/>
        <end position="223"/>
    </location>
</feature>
<feature type="compositionally biased region" description="Low complexity" evidence="2">
    <location>
        <begin position="480"/>
        <end position="567"/>
    </location>
</feature>
<dbReference type="SMART" id="SM00105">
    <property type="entry name" value="ArfGap"/>
    <property type="match status" value="1"/>
</dbReference>
<feature type="region of interest" description="Disordered" evidence="2">
    <location>
        <begin position="121"/>
        <end position="162"/>
    </location>
</feature>
<feature type="region of interest" description="Disordered" evidence="2">
    <location>
        <begin position="76"/>
        <end position="104"/>
    </location>
</feature>
<feature type="domain" description="Arf-GAP" evidence="4">
    <location>
        <begin position="13"/>
        <end position="124"/>
    </location>
</feature>
<feature type="compositionally biased region" description="Polar residues" evidence="2">
    <location>
        <begin position="617"/>
        <end position="627"/>
    </location>
</feature>
<dbReference type="Gene3D" id="1.10.220.150">
    <property type="entry name" value="Arf GTPase activating protein"/>
    <property type="match status" value="1"/>
</dbReference>
<dbReference type="InterPro" id="IPR051718">
    <property type="entry name" value="ARF_GTPase-activating"/>
</dbReference>
<dbReference type="PROSITE" id="PS50030">
    <property type="entry name" value="UBA"/>
    <property type="match status" value="1"/>
</dbReference>
<keyword evidence="6" id="KW-1185">Reference proteome</keyword>
<feature type="compositionally biased region" description="Low complexity" evidence="2">
    <location>
        <begin position="692"/>
        <end position="707"/>
    </location>
</feature>
<keyword evidence="1" id="KW-0863">Zinc-finger</keyword>
<evidence type="ECO:0000259" key="3">
    <source>
        <dbReference type="PROSITE" id="PS50030"/>
    </source>
</evidence>
<keyword evidence="1" id="KW-0862">Zinc</keyword>
<dbReference type="InterPro" id="IPR001164">
    <property type="entry name" value="ArfGAP_dom"/>
</dbReference>